<dbReference type="Gene3D" id="2.170.130.10">
    <property type="entry name" value="TonB-dependent receptor, plug domain"/>
    <property type="match status" value="1"/>
</dbReference>
<gene>
    <name evidence="10" type="ORF">SAMN05660841_02227</name>
</gene>
<keyword evidence="2" id="KW-0813">Transport</keyword>
<dbReference type="STRING" id="1513896.SAMN05660841_02227"/>
<dbReference type="Gene3D" id="2.40.170.20">
    <property type="entry name" value="TonB-dependent receptor, beta-barrel domain"/>
    <property type="match status" value="1"/>
</dbReference>
<evidence type="ECO:0000259" key="8">
    <source>
        <dbReference type="Pfam" id="PF07715"/>
    </source>
</evidence>
<dbReference type="InterPro" id="IPR012910">
    <property type="entry name" value="Plug_dom"/>
</dbReference>
<evidence type="ECO:0000256" key="3">
    <source>
        <dbReference type="ARBA" id="ARBA00022452"/>
    </source>
</evidence>
<dbReference type="Pfam" id="PF14905">
    <property type="entry name" value="OMP_b-brl_3"/>
    <property type="match status" value="1"/>
</dbReference>
<evidence type="ECO:0000256" key="7">
    <source>
        <dbReference type="ARBA" id="ARBA00023237"/>
    </source>
</evidence>
<dbReference type="EMBL" id="FUZF01000009">
    <property type="protein sequence ID" value="SKB76543.1"/>
    <property type="molecule type" value="Genomic_DNA"/>
</dbReference>
<keyword evidence="3" id="KW-1134">Transmembrane beta strand</keyword>
<dbReference type="InterPro" id="IPR041700">
    <property type="entry name" value="OMP_b-brl_3"/>
</dbReference>
<feature type="domain" description="TonB-dependent receptor plug" evidence="8">
    <location>
        <begin position="63"/>
        <end position="142"/>
    </location>
</feature>
<evidence type="ECO:0000259" key="9">
    <source>
        <dbReference type="Pfam" id="PF14905"/>
    </source>
</evidence>
<sequence length="713" mass="80951">MKISPLLLNSLFAVICIPISLVDIYAQQELRKIDTVTVHKPISSIENTSDKLLYHVDRDKNLRGNTAEDIFRRLPRVALHDDGQVSLRGDRNVKILINGKPWSAANNSIDVALRMLSSDQIKTIEIMTSPSAKYDAEGSGGIINIITKQPKISGFTGSLSTTVSSRQSQSNVNLTARTGRWNLSSGAGTTWSWPINTVISSQLWGQDKQFIYSQVNQSKNRRRGIQSNTSINYEIDSTASLLSTINLNQLDIHTDNRIVNEYNSAIPYLAYTTNKQSTRNFDIGLDYLKRLPSNLGELDIAFQYLRGQSETNYNSTYDMMLHTAELGYNLGDNQEFTLQVDYQTKLKQTTLNIGGKIVDRYLHSTVDIDSLFSDGHYTDSKDRSFTFNYRQTVQAAYATANFRLSTRLQASPGIRYERTVLRSTSYQHLFPYLALALSNERGHTYKLKYGQRIQRPSLYFLNPFRNTADKINQQQGNPALRAETSHHIDLEGSFSANVYNTVVNTSLYYKRLNDIIEPVLQHNMENGGPITLQSFENVGRASQVGFNLYSSHTFFKRLSIRANVDLFTYRISPYSIFADQTEQAHKTFLNYKLFGGMDLNLGKSYVLESGIFFDSPQRTFHGSYAAFNFWNLGIKKKMRKESLTVGLSVVDPFRPIKNLRSYSSSPLFLQQNNFALPFRSFGASVSWHFGRHNPDLSPSRTKKILNDDQKTQP</sequence>
<keyword evidence="6" id="KW-0472">Membrane</keyword>
<dbReference type="RefSeq" id="WP_079643160.1">
    <property type="nucleotide sequence ID" value="NZ_FUZF01000009.1"/>
</dbReference>
<dbReference type="SUPFAM" id="SSF56935">
    <property type="entry name" value="Porins"/>
    <property type="match status" value="1"/>
</dbReference>
<evidence type="ECO:0000256" key="4">
    <source>
        <dbReference type="ARBA" id="ARBA00022692"/>
    </source>
</evidence>
<dbReference type="PANTHER" id="PTHR30069">
    <property type="entry name" value="TONB-DEPENDENT OUTER MEMBRANE RECEPTOR"/>
    <property type="match status" value="1"/>
</dbReference>
<dbReference type="GO" id="GO:0015344">
    <property type="term" value="F:siderophore uptake transmembrane transporter activity"/>
    <property type="evidence" value="ECO:0007669"/>
    <property type="project" value="TreeGrafter"/>
</dbReference>
<reference evidence="11" key="1">
    <citation type="submission" date="2017-02" db="EMBL/GenBank/DDBJ databases">
        <authorList>
            <person name="Varghese N."/>
            <person name="Submissions S."/>
        </authorList>
    </citation>
    <scope>NUCLEOTIDE SEQUENCE [LARGE SCALE GENOMIC DNA]</scope>
    <source>
        <strain evidence="11">DSM 24091</strain>
    </source>
</reference>
<dbReference type="InterPro" id="IPR036942">
    <property type="entry name" value="Beta-barrel_TonB_sf"/>
</dbReference>
<protein>
    <submittedName>
        <fullName evidence="10">Outer membrane receptor proteins, mostly Fe transport</fullName>
    </submittedName>
</protein>
<keyword evidence="7" id="KW-0998">Cell outer membrane</keyword>
<keyword evidence="4" id="KW-0812">Transmembrane</keyword>
<evidence type="ECO:0000256" key="1">
    <source>
        <dbReference type="ARBA" id="ARBA00004571"/>
    </source>
</evidence>
<keyword evidence="5" id="KW-0732">Signal</keyword>
<accession>A0A1T5DYH9</accession>
<evidence type="ECO:0000313" key="11">
    <source>
        <dbReference type="Proteomes" id="UP000190150"/>
    </source>
</evidence>
<keyword evidence="11" id="KW-1185">Reference proteome</keyword>
<dbReference type="AlphaFoldDB" id="A0A1T5DYH9"/>
<dbReference type="PANTHER" id="PTHR30069:SF29">
    <property type="entry name" value="HEMOGLOBIN AND HEMOGLOBIN-HAPTOGLOBIN-BINDING PROTEIN 1-RELATED"/>
    <property type="match status" value="1"/>
</dbReference>
<keyword evidence="10" id="KW-0675">Receptor</keyword>
<proteinExistence type="predicted"/>
<evidence type="ECO:0000256" key="2">
    <source>
        <dbReference type="ARBA" id="ARBA00022448"/>
    </source>
</evidence>
<dbReference type="GO" id="GO:0009279">
    <property type="term" value="C:cell outer membrane"/>
    <property type="evidence" value="ECO:0007669"/>
    <property type="project" value="UniProtKB-SubCell"/>
</dbReference>
<evidence type="ECO:0000313" key="10">
    <source>
        <dbReference type="EMBL" id="SKB76543.1"/>
    </source>
</evidence>
<dbReference type="InterPro" id="IPR037066">
    <property type="entry name" value="Plug_dom_sf"/>
</dbReference>
<comment type="subcellular location">
    <subcellularLocation>
        <location evidence="1">Cell outer membrane</location>
        <topology evidence="1">Multi-pass membrane protein</topology>
    </subcellularLocation>
</comment>
<evidence type="ECO:0000256" key="6">
    <source>
        <dbReference type="ARBA" id="ARBA00023136"/>
    </source>
</evidence>
<dbReference type="Pfam" id="PF07715">
    <property type="entry name" value="Plug"/>
    <property type="match status" value="1"/>
</dbReference>
<organism evidence="10 11">
    <name type="scientific">Sphingobacterium nematocida</name>
    <dbReference type="NCBI Taxonomy" id="1513896"/>
    <lineage>
        <taxon>Bacteria</taxon>
        <taxon>Pseudomonadati</taxon>
        <taxon>Bacteroidota</taxon>
        <taxon>Sphingobacteriia</taxon>
        <taxon>Sphingobacteriales</taxon>
        <taxon>Sphingobacteriaceae</taxon>
        <taxon>Sphingobacterium</taxon>
    </lineage>
</organism>
<dbReference type="OrthoDB" id="606851at2"/>
<name>A0A1T5DYH9_9SPHI</name>
<evidence type="ECO:0000256" key="5">
    <source>
        <dbReference type="ARBA" id="ARBA00022729"/>
    </source>
</evidence>
<feature type="domain" description="Outer membrane protein beta-barrel" evidence="9">
    <location>
        <begin position="296"/>
        <end position="687"/>
    </location>
</feature>
<dbReference type="Proteomes" id="UP000190150">
    <property type="component" value="Unassembled WGS sequence"/>
</dbReference>
<dbReference type="GO" id="GO:0044718">
    <property type="term" value="P:siderophore transmembrane transport"/>
    <property type="evidence" value="ECO:0007669"/>
    <property type="project" value="TreeGrafter"/>
</dbReference>
<dbReference type="InterPro" id="IPR039426">
    <property type="entry name" value="TonB-dep_rcpt-like"/>
</dbReference>